<reference evidence="1 2" key="2">
    <citation type="journal article" date="2022" name="Mol. Ecol. Resour.">
        <title>The genomes of chicory, endive, great burdock and yacon provide insights into Asteraceae paleo-polyploidization history and plant inulin production.</title>
        <authorList>
            <person name="Fan W."/>
            <person name="Wang S."/>
            <person name="Wang H."/>
            <person name="Wang A."/>
            <person name="Jiang F."/>
            <person name="Liu H."/>
            <person name="Zhao H."/>
            <person name="Xu D."/>
            <person name="Zhang Y."/>
        </authorList>
    </citation>
    <scope>NUCLEOTIDE SEQUENCE [LARGE SCALE GENOMIC DNA]</scope>
    <source>
        <strain evidence="2">cv. Punajuju</strain>
        <tissue evidence="1">Leaves</tissue>
    </source>
</reference>
<sequence>MGCFSCFPKEKRQGIEDATQGKKRSMNCFSCFPPQDLTERKKRNMNCFSCFLTQKSTQAKRDVTQGKSPKTDSFSCSPKKDLVQEKTQKASFDTRNSTQVKKDPTQGKKRNRSYFSCFPTCVKKDSTQGKTRNMARVSCFATRWKRRNKKLRRFGNCHWNKNRVSDEFQDQDVFSQAKKNKVDIKNQANGGLSAKNFTFKELAIATKNFKEECLLGEGGFGRVYKGKLEKTGEHVAVKQLDREGKQGNREFLVEIMILNHLCHPHLVNLIGYCAEGDERLLVYEYMPAGSLESHLLDLPRGRPPLDCYGVVLLELITGRRAVDLTRDSEELHLVQWVEPRIKDPRKYTEVVDPLLQGKYPQTDLSQVLAIAAMCLGVNASLRPSMSDVVPALASLVEDSVPSM</sequence>
<protein>
    <submittedName>
        <fullName evidence="1">Uncharacterized protein</fullName>
    </submittedName>
</protein>
<organism evidence="1 2">
    <name type="scientific">Cichorium intybus</name>
    <name type="common">Chicory</name>
    <dbReference type="NCBI Taxonomy" id="13427"/>
    <lineage>
        <taxon>Eukaryota</taxon>
        <taxon>Viridiplantae</taxon>
        <taxon>Streptophyta</taxon>
        <taxon>Embryophyta</taxon>
        <taxon>Tracheophyta</taxon>
        <taxon>Spermatophyta</taxon>
        <taxon>Magnoliopsida</taxon>
        <taxon>eudicotyledons</taxon>
        <taxon>Gunneridae</taxon>
        <taxon>Pentapetalae</taxon>
        <taxon>asterids</taxon>
        <taxon>campanulids</taxon>
        <taxon>Asterales</taxon>
        <taxon>Asteraceae</taxon>
        <taxon>Cichorioideae</taxon>
        <taxon>Cichorieae</taxon>
        <taxon>Cichoriinae</taxon>
        <taxon>Cichorium</taxon>
    </lineage>
</organism>
<keyword evidence="2" id="KW-1185">Reference proteome</keyword>
<comment type="caution">
    <text evidence="1">The sequence shown here is derived from an EMBL/GenBank/DDBJ whole genome shotgun (WGS) entry which is preliminary data.</text>
</comment>
<evidence type="ECO:0000313" key="1">
    <source>
        <dbReference type="EMBL" id="KAI3749620.1"/>
    </source>
</evidence>
<reference evidence="2" key="1">
    <citation type="journal article" date="2022" name="Mol. Ecol. Resour.">
        <title>The genomes of chicory, endive, great burdock and yacon provide insights into Asteraceae palaeo-polyploidization history and plant inulin production.</title>
        <authorList>
            <person name="Fan W."/>
            <person name="Wang S."/>
            <person name="Wang H."/>
            <person name="Wang A."/>
            <person name="Jiang F."/>
            <person name="Liu H."/>
            <person name="Zhao H."/>
            <person name="Xu D."/>
            <person name="Zhang Y."/>
        </authorList>
    </citation>
    <scope>NUCLEOTIDE SEQUENCE [LARGE SCALE GENOMIC DNA]</scope>
    <source>
        <strain evidence="2">cv. Punajuju</strain>
    </source>
</reference>
<accession>A0ACB9DT66</accession>
<evidence type="ECO:0000313" key="2">
    <source>
        <dbReference type="Proteomes" id="UP001055811"/>
    </source>
</evidence>
<dbReference type="EMBL" id="CM042012">
    <property type="protein sequence ID" value="KAI3749620.1"/>
    <property type="molecule type" value="Genomic_DNA"/>
</dbReference>
<dbReference type="Proteomes" id="UP001055811">
    <property type="component" value="Linkage Group LG04"/>
</dbReference>
<gene>
    <name evidence="1" type="ORF">L2E82_20234</name>
</gene>
<proteinExistence type="predicted"/>
<name>A0ACB9DT66_CICIN</name>